<dbReference type="AlphaFoldDB" id="A0A1M5K0J3"/>
<sequence>MYGVIVYTEGGILSMEIFDSIIYRSCLLEDIIFIKSDSEYVHYQLEDDQKIMALQSLNKLSTKLPDYFLQVHRSYIVNARKVTGLKGRDLLLSENIIPVSDSYYEKVKKELFGS</sequence>
<dbReference type="GO" id="GO:0000156">
    <property type="term" value="F:phosphorelay response regulator activity"/>
    <property type="evidence" value="ECO:0007669"/>
    <property type="project" value="InterPro"/>
</dbReference>
<evidence type="ECO:0000259" key="1">
    <source>
        <dbReference type="PROSITE" id="PS50930"/>
    </source>
</evidence>
<name>A0A1M5K0J3_SALEC</name>
<dbReference type="PANTHER" id="PTHR37299">
    <property type="entry name" value="TRANSCRIPTIONAL REGULATOR-RELATED"/>
    <property type="match status" value="1"/>
</dbReference>
<keyword evidence="2" id="KW-0238">DNA-binding</keyword>
<evidence type="ECO:0000313" key="3">
    <source>
        <dbReference type="Proteomes" id="UP000183945"/>
    </source>
</evidence>
<keyword evidence="3" id="KW-1185">Reference proteome</keyword>
<dbReference type="GO" id="GO:0003677">
    <property type="term" value="F:DNA binding"/>
    <property type="evidence" value="ECO:0007669"/>
    <property type="project" value="UniProtKB-KW"/>
</dbReference>
<dbReference type="Pfam" id="PF04397">
    <property type="entry name" value="LytTR"/>
    <property type="match status" value="1"/>
</dbReference>
<dbReference type="EMBL" id="FQVT01000013">
    <property type="protein sequence ID" value="SHG46294.1"/>
    <property type="molecule type" value="Genomic_DNA"/>
</dbReference>
<dbReference type="InterPro" id="IPR007492">
    <property type="entry name" value="LytTR_DNA-bd_dom"/>
</dbReference>
<protein>
    <submittedName>
        <fullName evidence="2">LytTr DNA-binding domain-containing protein</fullName>
    </submittedName>
</protein>
<evidence type="ECO:0000313" key="2">
    <source>
        <dbReference type="EMBL" id="SHG46294.1"/>
    </source>
</evidence>
<dbReference type="SMART" id="SM00850">
    <property type="entry name" value="LytTR"/>
    <property type="match status" value="1"/>
</dbReference>
<dbReference type="RefSeq" id="WP_072880915.1">
    <property type="nucleotide sequence ID" value="NZ_FQVT01000013.1"/>
</dbReference>
<dbReference type="PANTHER" id="PTHR37299:SF1">
    <property type="entry name" value="STAGE 0 SPORULATION PROTEIN A HOMOLOG"/>
    <property type="match status" value="1"/>
</dbReference>
<dbReference type="InterPro" id="IPR046947">
    <property type="entry name" value="LytR-like"/>
</dbReference>
<reference evidence="3" key="1">
    <citation type="submission" date="2016-11" db="EMBL/GenBank/DDBJ databases">
        <authorList>
            <person name="Varghese N."/>
            <person name="Submissions S."/>
        </authorList>
    </citation>
    <scope>NUCLEOTIDE SEQUENCE [LARGE SCALE GENOMIC DNA]</scope>
    <source>
        <strain evidence="3">DSM 24579</strain>
    </source>
</reference>
<gene>
    <name evidence="2" type="ORF">SAMN05444483_1133</name>
</gene>
<dbReference type="OrthoDB" id="2962330at2"/>
<proteinExistence type="predicted"/>
<dbReference type="PROSITE" id="PS50930">
    <property type="entry name" value="HTH_LYTTR"/>
    <property type="match status" value="1"/>
</dbReference>
<organism evidence="2 3">
    <name type="scientific">Salegentibacter echinorum</name>
    <dbReference type="NCBI Taxonomy" id="1073325"/>
    <lineage>
        <taxon>Bacteria</taxon>
        <taxon>Pseudomonadati</taxon>
        <taxon>Bacteroidota</taxon>
        <taxon>Flavobacteriia</taxon>
        <taxon>Flavobacteriales</taxon>
        <taxon>Flavobacteriaceae</taxon>
        <taxon>Salegentibacter</taxon>
    </lineage>
</organism>
<feature type="domain" description="HTH LytTR-type" evidence="1">
    <location>
        <begin position="28"/>
        <end position="113"/>
    </location>
</feature>
<dbReference type="Gene3D" id="2.40.50.1020">
    <property type="entry name" value="LytTr DNA-binding domain"/>
    <property type="match status" value="1"/>
</dbReference>
<dbReference type="STRING" id="1073325.SAMN05444483_1133"/>
<dbReference type="Proteomes" id="UP000183945">
    <property type="component" value="Unassembled WGS sequence"/>
</dbReference>
<accession>A0A1M5K0J3</accession>